<proteinExistence type="predicted"/>
<reference evidence="2" key="1">
    <citation type="journal article" date="2014" name="Int. J. Syst. Evol. Microbiol.">
        <title>Complete genome sequence of Corynebacterium casei LMG S-19264T (=DSM 44701T), isolated from a smear-ripened cheese.</title>
        <authorList>
            <consortium name="US DOE Joint Genome Institute (JGI-PGF)"/>
            <person name="Walter F."/>
            <person name="Albersmeier A."/>
            <person name="Kalinowski J."/>
            <person name="Ruckert C."/>
        </authorList>
    </citation>
    <scope>NUCLEOTIDE SEQUENCE</scope>
    <source>
        <strain evidence="2">CGMCC 4.5737</strain>
    </source>
</reference>
<comment type="caution">
    <text evidence="2">The sequence shown here is derived from an EMBL/GenBank/DDBJ whole genome shotgun (WGS) entry which is preliminary data.</text>
</comment>
<reference evidence="2" key="2">
    <citation type="submission" date="2020-09" db="EMBL/GenBank/DDBJ databases">
        <authorList>
            <person name="Sun Q."/>
            <person name="Zhou Y."/>
        </authorList>
    </citation>
    <scope>NUCLEOTIDE SEQUENCE</scope>
    <source>
        <strain evidence="2">CGMCC 4.5737</strain>
    </source>
</reference>
<protein>
    <recommendedName>
        <fullName evidence="4">SPOR domain-containing protein</fullName>
    </recommendedName>
</protein>
<keyword evidence="3" id="KW-1185">Reference proteome</keyword>
<feature type="region of interest" description="Disordered" evidence="1">
    <location>
        <begin position="54"/>
        <end position="74"/>
    </location>
</feature>
<dbReference type="AlphaFoldDB" id="A0A8J3CAB9"/>
<name>A0A8J3CAB9_9PSEU</name>
<sequence>MRGRAWDADPMAAPESGWYYCLKHNRAEQGFECRAQDRMGPYPDEATAKRALEIARERTEREDARDRAWRDEDD</sequence>
<evidence type="ECO:0000313" key="3">
    <source>
        <dbReference type="Proteomes" id="UP000637578"/>
    </source>
</evidence>
<evidence type="ECO:0000313" key="2">
    <source>
        <dbReference type="EMBL" id="GGM64528.1"/>
    </source>
</evidence>
<organism evidence="2 3">
    <name type="scientific">Longimycelium tulufanense</name>
    <dbReference type="NCBI Taxonomy" id="907463"/>
    <lineage>
        <taxon>Bacteria</taxon>
        <taxon>Bacillati</taxon>
        <taxon>Actinomycetota</taxon>
        <taxon>Actinomycetes</taxon>
        <taxon>Pseudonocardiales</taxon>
        <taxon>Pseudonocardiaceae</taxon>
        <taxon>Longimycelium</taxon>
    </lineage>
</organism>
<dbReference type="Proteomes" id="UP000637578">
    <property type="component" value="Unassembled WGS sequence"/>
</dbReference>
<evidence type="ECO:0000256" key="1">
    <source>
        <dbReference type="SAM" id="MobiDB-lite"/>
    </source>
</evidence>
<accession>A0A8J3CAB9</accession>
<evidence type="ECO:0008006" key="4">
    <source>
        <dbReference type="Google" id="ProtNLM"/>
    </source>
</evidence>
<dbReference type="EMBL" id="BMMK01000018">
    <property type="protein sequence ID" value="GGM64528.1"/>
    <property type="molecule type" value="Genomic_DNA"/>
</dbReference>
<gene>
    <name evidence="2" type="ORF">GCM10012275_38900</name>
</gene>